<evidence type="ECO:0000313" key="1">
    <source>
        <dbReference type="EMBL" id="JAI06176.1"/>
    </source>
</evidence>
<sequence>MCWVLGGLRVSVFGKLISANGNPQMKMSFR</sequence>
<reference evidence="1" key="2">
    <citation type="journal article" date="2015" name="Fish Shellfish Immunol.">
        <title>Early steps in the European eel (Anguilla anguilla)-Vibrio vulnificus interaction in the gills: Role of the RtxA13 toxin.</title>
        <authorList>
            <person name="Callol A."/>
            <person name="Pajuelo D."/>
            <person name="Ebbesson L."/>
            <person name="Teles M."/>
            <person name="MacKenzie S."/>
            <person name="Amaro C."/>
        </authorList>
    </citation>
    <scope>NUCLEOTIDE SEQUENCE</scope>
</reference>
<dbReference type="EMBL" id="GBXM01002402">
    <property type="protein sequence ID" value="JAI06176.1"/>
    <property type="molecule type" value="Transcribed_RNA"/>
</dbReference>
<reference evidence="1" key="1">
    <citation type="submission" date="2014-11" db="EMBL/GenBank/DDBJ databases">
        <authorList>
            <person name="Amaro Gonzalez C."/>
        </authorList>
    </citation>
    <scope>NUCLEOTIDE SEQUENCE</scope>
</reference>
<dbReference type="AlphaFoldDB" id="A0A0E9XWD5"/>
<organism evidence="1">
    <name type="scientific">Anguilla anguilla</name>
    <name type="common">European freshwater eel</name>
    <name type="synonym">Muraena anguilla</name>
    <dbReference type="NCBI Taxonomy" id="7936"/>
    <lineage>
        <taxon>Eukaryota</taxon>
        <taxon>Metazoa</taxon>
        <taxon>Chordata</taxon>
        <taxon>Craniata</taxon>
        <taxon>Vertebrata</taxon>
        <taxon>Euteleostomi</taxon>
        <taxon>Actinopterygii</taxon>
        <taxon>Neopterygii</taxon>
        <taxon>Teleostei</taxon>
        <taxon>Anguilliformes</taxon>
        <taxon>Anguillidae</taxon>
        <taxon>Anguilla</taxon>
    </lineage>
</organism>
<proteinExistence type="predicted"/>
<protein>
    <submittedName>
        <fullName evidence="1">Uncharacterized protein</fullName>
    </submittedName>
</protein>
<name>A0A0E9XWD5_ANGAN</name>
<accession>A0A0E9XWD5</accession>